<feature type="region of interest" description="Disordered" evidence="1">
    <location>
        <begin position="146"/>
        <end position="221"/>
    </location>
</feature>
<evidence type="ECO:0000313" key="3">
    <source>
        <dbReference type="EMBL" id="MDE47089.1"/>
    </source>
</evidence>
<accession>A0A6G1S9P3</accession>
<evidence type="ECO:0000256" key="1">
    <source>
        <dbReference type="SAM" id="MobiDB-lite"/>
    </source>
</evidence>
<dbReference type="PANTHER" id="PTHR15921:SF3">
    <property type="entry name" value="PRE-MRNA CLEAVAGE COMPLEX 2 PROTEIN PCF11"/>
    <property type="match status" value="1"/>
</dbReference>
<feature type="domain" description="CID" evidence="2">
    <location>
        <begin position="6"/>
        <end position="137"/>
    </location>
</feature>
<dbReference type="PROSITE" id="PS51391">
    <property type="entry name" value="CID"/>
    <property type="match status" value="1"/>
</dbReference>
<evidence type="ECO:0000259" key="2">
    <source>
        <dbReference type="PROSITE" id="PS51391"/>
    </source>
</evidence>
<dbReference type="Pfam" id="PF23228">
    <property type="entry name" value="zf_PCFS4"/>
    <property type="match status" value="1"/>
</dbReference>
<dbReference type="Gene3D" id="1.25.40.90">
    <property type="match status" value="1"/>
</dbReference>
<dbReference type="InterPro" id="IPR008942">
    <property type="entry name" value="ENTH_VHS"/>
</dbReference>
<dbReference type="InterPro" id="IPR013087">
    <property type="entry name" value="Znf_C2H2_type"/>
</dbReference>
<dbReference type="GO" id="GO:0006369">
    <property type="term" value="P:termination of RNA polymerase II transcription"/>
    <property type="evidence" value="ECO:0007669"/>
    <property type="project" value="InterPro"/>
</dbReference>
<dbReference type="SUPFAM" id="SSF48464">
    <property type="entry name" value="ENTH/VHS domain"/>
    <property type="match status" value="1"/>
</dbReference>
<sequence>MEPQTEGERVAQEYGATLSDLDSISKIEINALTMLAEDNKEFAVHIAGCIENHLRAVPSKKKLPILYLIDSICKNFPQSNYVQLFTQNIVSNFCSVFEVSQEKTRKCLHKLRMTWGATKTFPQNKLNAIDERVHRMDPNWPVLHKISSKSKQQSQTQQQQSQPKETKQQQSTNKPSTKHEASSHQTKKQKLKTYNEISNPAPFQQPPPPPPPPVFQPHQPLQPPLPIDPAHLIQAPHPLEAQLIQIPHPLETTKLLPIAPLEAQHFIQPPLQQPSQQQMEYMQHSLPDGLDLTLDSLYGGKQCSNCSLRFDDNNKYAIHLDWHFRQNLKSNNMFARKKWYYPLNLWVKFREINDDEIQENNNSDSNNVNDLLISHNDHEVPYAPASIEDEKNICPVCHETFEKFWAEEEEEWRLRNARLHDDQRVYHPLCLMDMLQASVVQ</sequence>
<dbReference type="GO" id="GO:0005849">
    <property type="term" value="C:mRNA cleavage factor complex"/>
    <property type="evidence" value="ECO:0007669"/>
    <property type="project" value="TreeGrafter"/>
</dbReference>
<gene>
    <name evidence="3" type="primary">PCF11</name>
    <name evidence="3" type="ORF">g.16144</name>
</gene>
<dbReference type="SMART" id="SM00582">
    <property type="entry name" value="RPR"/>
    <property type="match status" value="1"/>
</dbReference>
<dbReference type="InterPro" id="IPR057242">
    <property type="entry name" value="PCFS4-like"/>
</dbReference>
<feature type="compositionally biased region" description="Low complexity" evidence="1">
    <location>
        <begin position="149"/>
        <end position="172"/>
    </location>
</feature>
<dbReference type="InterPro" id="IPR047415">
    <property type="entry name" value="Pcf11_CID"/>
</dbReference>
<feature type="compositionally biased region" description="Pro residues" evidence="1">
    <location>
        <begin position="203"/>
        <end position="221"/>
    </location>
</feature>
<proteinExistence type="predicted"/>
<organism evidence="3">
    <name type="scientific">Aceria tosichella</name>
    <name type="common">wheat curl mite</name>
    <dbReference type="NCBI Taxonomy" id="561515"/>
    <lineage>
        <taxon>Eukaryota</taxon>
        <taxon>Metazoa</taxon>
        <taxon>Ecdysozoa</taxon>
        <taxon>Arthropoda</taxon>
        <taxon>Chelicerata</taxon>
        <taxon>Arachnida</taxon>
        <taxon>Acari</taxon>
        <taxon>Acariformes</taxon>
        <taxon>Trombidiformes</taxon>
        <taxon>Prostigmata</taxon>
        <taxon>Eupodina</taxon>
        <taxon>Eriophyoidea</taxon>
        <taxon>Eriophyidae</taxon>
        <taxon>Eriophyinae</taxon>
        <taxon>Aceriini</taxon>
        <taxon>Aceria</taxon>
    </lineage>
</organism>
<dbReference type="CDD" id="cd16982">
    <property type="entry name" value="CID_Pcf11"/>
    <property type="match status" value="1"/>
</dbReference>
<dbReference type="EMBL" id="GGYP01002318">
    <property type="protein sequence ID" value="MDE47089.1"/>
    <property type="molecule type" value="Transcribed_RNA"/>
</dbReference>
<dbReference type="PANTHER" id="PTHR15921">
    <property type="entry name" value="PRE-MRNA CLEAVAGE COMPLEX II"/>
    <property type="match status" value="1"/>
</dbReference>
<dbReference type="Pfam" id="PF04818">
    <property type="entry name" value="CID"/>
    <property type="match status" value="1"/>
</dbReference>
<dbReference type="GO" id="GO:0003729">
    <property type="term" value="F:mRNA binding"/>
    <property type="evidence" value="ECO:0007669"/>
    <property type="project" value="InterPro"/>
</dbReference>
<dbReference type="GO" id="GO:0000993">
    <property type="term" value="F:RNA polymerase II complex binding"/>
    <property type="evidence" value="ECO:0007669"/>
    <property type="project" value="InterPro"/>
</dbReference>
<name>A0A6G1S9P3_9ACAR</name>
<dbReference type="GO" id="GO:0005737">
    <property type="term" value="C:cytoplasm"/>
    <property type="evidence" value="ECO:0007669"/>
    <property type="project" value="TreeGrafter"/>
</dbReference>
<reference evidence="3" key="1">
    <citation type="submission" date="2018-10" db="EMBL/GenBank/DDBJ databases">
        <title>Transcriptome assembly of Aceria tosichella (Wheat curl mite) Type 2.</title>
        <authorList>
            <person name="Scully E.D."/>
            <person name="Geib S.M."/>
            <person name="Palmer N.A."/>
            <person name="Gupta A.K."/>
            <person name="Sarath G."/>
            <person name="Tatineni S."/>
        </authorList>
    </citation>
    <scope>NUCLEOTIDE SEQUENCE</scope>
    <source>
        <strain evidence="3">LincolnNE</strain>
    </source>
</reference>
<dbReference type="AlphaFoldDB" id="A0A6G1S9P3"/>
<dbReference type="InterPro" id="IPR045154">
    <property type="entry name" value="PCF11-like"/>
</dbReference>
<dbReference type="GO" id="GO:0031124">
    <property type="term" value="P:mRNA 3'-end processing"/>
    <property type="evidence" value="ECO:0007669"/>
    <property type="project" value="InterPro"/>
</dbReference>
<dbReference type="InterPro" id="IPR006569">
    <property type="entry name" value="CID_dom"/>
</dbReference>
<dbReference type="PROSITE" id="PS00028">
    <property type="entry name" value="ZINC_FINGER_C2H2_1"/>
    <property type="match status" value="1"/>
</dbReference>
<protein>
    <submittedName>
        <fullName evidence="3">Pre-mRNA cleavage complex 2 protein Pcf11</fullName>
    </submittedName>
</protein>